<proteinExistence type="predicted"/>
<dbReference type="EMBL" id="MNBE01000455">
    <property type="protein sequence ID" value="OKP09772.1"/>
    <property type="molecule type" value="Genomic_DNA"/>
</dbReference>
<dbReference type="AlphaFoldDB" id="A0A1Q5UBB4"/>
<keyword evidence="2" id="KW-1185">Reference proteome</keyword>
<comment type="caution">
    <text evidence="1">The sequence shown here is derived from an EMBL/GenBank/DDBJ whole genome shotgun (WGS) entry which is preliminary data.</text>
</comment>
<accession>A0A1Q5UBB4</accession>
<reference evidence="1 2" key="1">
    <citation type="submission" date="2016-10" db="EMBL/GenBank/DDBJ databases">
        <title>Genome sequence of the ascomycete fungus Penicillium subrubescens.</title>
        <authorList>
            <person name="De Vries R.P."/>
            <person name="Peng M."/>
            <person name="Dilokpimol A."/>
            <person name="Hilden K."/>
            <person name="Makela M.R."/>
            <person name="Grigoriev I."/>
            <person name="Riley R."/>
            <person name="Granchi Z."/>
        </authorList>
    </citation>
    <scope>NUCLEOTIDE SEQUENCE [LARGE SCALE GENOMIC DNA]</scope>
    <source>
        <strain evidence="1 2">CBS 132785</strain>
    </source>
</reference>
<name>A0A1Q5UBB4_9EURO</name>
<feature type="non-terminal residue" evidence="1">
    <location>
        <position position="1"/>
    </location>
</feature>
<sequence length="85" mass="9469">LAVYINASPQRRDAFYNLQPDEPKLVPIQDRPYEAPLGSFGKTINTSFLYLQALPGMLCRSQQLGQEWSVSLTLLGISTIIDEGL</sequence>
<gene>
    <name evidence="1" type="ORF">PENSUB_4838</name>
</gene>
<evidence type="ECO:0000313" key="1">
    <source>
        <dbReference type="EMBL" id="OKP09772.1"/>
    </source>
</evidence>
<evidence type="ECO:0000313" key="2">
    <source>
        <dbReference type="Proteomes" id="UP000186955"/>
    </source>
</evidence>
<organism evidence="1 2">
    <name type="scientific">Penicillium subrubescens</name>
    <dbReference type="NCBI Taxonomy" id="1316194"/>
    <lineage>
        <taxon>Eukaryota</taxon>
        <taxon>Fungi</taxon>
        <taxon>Dikarya</taxon>
        <taxon>Ascomycota</taxon>
        <taxon>Pezizomycotina</taxon>
        <taxon>Eurotiomycetes</taxon>
        <taxon>Eurotiomycetidae</taxon>
        <taxon>Eurotiales</taxon>
        <taxon>Aspergillaceae</taxon>
        <taxon>Penicillium</taxon>
    </lineage>
</organism>
<dbReference type="Proteomes" id="UP000186955">
    <property type="component" value="Unassembled WGS sequence"/>
</dbReference>
<protein>
    <submittedName>
        <fullName evidence="1">Uncharacterized protein</fullName>
    </submittedName>
</protein>